<dbReference type="AlphaFoldDB" id="A0A2R6ABB0"/>
<keyword evidence="1" id="KW-0175">Coiled coil</keyword>
<feature type="coiled-coil region" evidence="1">
    <location>
        <begin position="60"/>
        <end position="134"/>
    </location>
</feature>
<dbReference type="SUPFAM" id="SSF58113">
    <property type="entry name" value="Apolipoprotein A-I"/>
    <property type="match status" value="1"/>
</dbReference>
<evidence type="ECO:0000256" key="1">
    <source>
        <dbReference type="SAM" id="Coils"/>
    </source>
</evidence>
<dbReference type="Proteomes" id="UP000240880">
    <property type="component" value="Unassembled WGS sequence"/>
</dbReference>
<dbReference type="Gene3D" id="1.20.120.20">
    <property type="entry name" value="Apolipoprotein"/>
    <property type="match status" value="1"/>
</dbReference>
<proteinExistence type="predicted"/>
<gene>
    <name evidence="2" type="ORF">B9Q01_03910</name>
</gene>
<reference evidence="2 3" key="1">
    <citation type="submission" date="2017-04" db="EMBL/GenBank/DDBJ databases">
        <title>Novel microbial lineages endemic to geothermal iron-oxide mats fill important gaps in the evolutionary history of Archaea.</title>
        <authorList>
            <person name="Jay Z.J."/>
            <person name="Beam J.P."/>
            <person name="Dlakic M."/>
            <person name="Rusch D.B."/>
            <person name="Kozubal M.A."/>
            <person name="Inskeep W.P."/>
        </authorList>
    </citation>
    <scope>NUCLEOTIDE SEQUENCE [LARGE SCALE GENOMIC DNA]</scope>
    <source>
        <strain evidence="2">OSP_D</strain>
    </source>
</reference>
<protein>
    <recommendedName>
        <fullName evidence="4">t-SNARE coiled-coil homology domain-containing protein</fullName>
    </recommendedName>
</protein>
<evidence type="ECO:0000313" key="2">
    <source>
        <dbReference type="EMBL" id="PSN83700.1"/>
    </source>
</evidence>
<organism evidence="2 3">
    <name type="scientific">Candidatus Marsarchaeota G1 archaeon OSP_D</name>
    <dbReference type="NCBI Taxonomy" id="1978155"/>
    <lineage>
        <taxon>Archaea</taxon>
        <taxon>Candidatus Marsarchaeota</taxon>
        <taxon>Candidatus Marsarchaeota group 1</taxon>
    </lineage>
</organism>
<accession>A0A2R6ABB0</accession>
<feature type="non-terminal residue" evidence="2">
    <location>
        <position position="203"/>
    </location>
</feature>
<evidence type="ECO:0008006" key="4">
    <source>
        <dbReference type="Google" id="ProtNLM"/>
    </source>
</evidence>
<name>A0A2R6ABB0_9ARCH</name>
<feature type="coiled-coil region" evidence="1">
    <location>
        <begin position="158"/>
        <end position="203"/>
    </location>
</feature>
<dbReference type="EMBL" id="NEXC01000017">
    <property type="protein sequence ID" value="PSN83700.1"/>
    <property type="molecule type" value="Genomic_DNA"/>
</dbReference>
<sequence length="203" mass="23710">MSGFEIAASLVEKVLEEYMKRLLDKVSKGERLTQAEVSLLMVGLVQRELVRIEKQMAEGFATMNKRIDDLRSELLSKNEETNKRIDDLRAELLSKNEETNKRIDDLRSELYSKLDDTNKRIDDVKSDVKVFREDVFNRLNTLSANFDKALSDLRTEFYKKLDETKADTYKRLDDLKADISSKYQIMSQRIDDLDKKLIDLKSD</sequence>
<evidence type="ECO:0000313" key="3">
    <source>
        <dbReference type="Proteomes" id="UP000240880"/>
    </source>
</evidence>
<comment type="caution">
    <text evidence="2">The sequence shown here is derived from an EMBL/GenBank/DDBJ whole genome shotgun (WGS) entry which is preliminary data.</text>
</comment>